<proteinExistence type="predicted"/>
<organism evidence="1">
    <name type="scientific">marine sediment metagenome</name>
    <dbReference type="NCBI Taxonomy" id="412755"/>
    <lineage>
        <taxon>unclassified sequences</taxon>
        <taxon>metagenomes</taxon>
        <taxon>ecological metagenomes</taxon>
    </lineage>
</organism>
<protein>
    <submittedName>
        <fullName evidence="1">Uncharacterized protein</fullName>
    </submittedName>
</protein>
<sequence>DEVEPVQILGFYNTFFPTSAWDTDTAKGTQTVQPIILVKLQKGAEIKLDDTSERYRWIGLCPEEAVQNGEDKYVVDALLKLDAWNSTYGQSEV</sequence>
<evidence type="ECO:0000313" key="1">
    <source>
        <dbReference type="EMBL" id="GAG07021.1"/>
    </source>
</evidence>
<reference evidence="1" key="1">
    <citation type="journal article" date="2014" name="Front. Microbiol.">
        <title>High frequency of phylogenetically diverse reductive dehalogenase-homologous genes in deep subseafloor sedimentary metagenomes.</title>
        <authorList>
            <person name="Kawai M."/>
            <person name="Futagami T."/>
            <person name="Toyoda A."/>
            <person name="Takaki Y."/>
            <person name="Nishi S."/>
            <person name="Hori S."/>
            <person name="Arai W."/>
            <person name="Tsubouchi T."/>
            <person name="Morono Y."/>
            <person name="Uchiyama I."/>
            <person name="Ito T."/>
            <person name="Fujiyama A."/>
            <person name="Inagaki F."/>
            <person name="Takami H."/>
        </authorList>
    </citation>
    <scope>NUCLEOTIDE SEQUENCE</scope>
    <source>
        <strain evidence="1">Expedition CK06-06</strain>
    </source>
</reference>
<dbReference type="EMBL" id="BARS01023049">
    <property type="protein sequence ID" value="GAG07021.1"/>
    <property type="molecule type" value="Genomic_DNA"/>
</dbReference>
<comment type="caution">
    <text evidence="1">The sequence shown here is derived from an EMBL/GenBank/DDBJ whole genome shotgun (WGS) entry which is preliminary data.</text>
</comment>
<accession>X0W2S5</accession>
<feature type="non-terminal residue" evidence="1">
    <location>
        <position position="1"/>
    </location>
</feature>
<name>X0W2S5_9ZZZZ</name>
<dbReference type="AlphaFoldDB" id="X0W2S5"/>
<gene>
    <name evidence="1" type="ORF">S01H1_36752</name>
</gene>